<dbReference type="EMBL" id="WPHG01000003">
    <property type="protein sequence ID" value="MVA98320.1"/>
    <property type="molecule type" value="Genomic_DNA"/>
</dbReference>
<comment type="caution">
    <text evidence="1">The sequence shown here is derived from an EMBL/GenBank/DDBJ whole genome shotgun (WGS) entry which is preliminary data.</text>
</comment>
<reference evidence="1 2" key="1">
    <citation type="submission" date="2019-12" db="EMBL/GenBank/DDBJ databases">
        <title>Nitratireductor arenosus sp. nov., Isolated from sea sand, Jeju island, South Korea.</title>
        <authorList>
            <person name="Kim W."/>
        </authorList>
    </citation>
    <scope>NUCLEOTIDE SEQUENCE [LARGE SCALE GENOMIC DNA]</scope>
    <source>
        <strain evidence="1 2">CAU 1489</strain>
    </source>
</reference>
<sequence>MAMKSADIREIVRTLLDATCDTVGEDGLLDSLALIDPRQNQFTRGLEVTVFFRRKKLIPAAIKLRTLGPAHLRYLSLTTSFDLLRQFLRNHYHLLGGNLYFPVAGASLLEQLSPEKVQLLVDRFAESDILNPAPETCLFPLTIVRMDTSFDGNNFAMCTGADLTSRPMVPQRFVPHLAGEVFPPFRDRAFSTRPTASWLLVKAPSLDVGKKYRSSILGAVALTMIHRYRHQFTGREVWGGAATLGSGWKYSDGPSHTPAISSDIVLTAEDAVWLTMLDEAISSRSASHVRKLKALQYFYRSWFFADSERFAIHCITIDAIFGDDTGETGATDAVVRGVDTLFEGRLDRDRVRLLMKLRNSVLHGGAPDIYDSKKYAKYYREYGEDPVREMSALVAECLRRAVFDGKLREQPDPFTQVINDAVSKGIMTPFKPEPILAPIAP</sequence>
<organism evidence="1 2">
    <name type="scientific">Nitratireductor arenosus</name>
    <dbReference type="NCBI Taxonomy" id="2682096"/>
    <lineage>
        <taxon>Bacteria</taxon>
        <taxon>Pseudomonadati</taxon>
        <taxon>Pseudomonadota</taxon>
        <taxon>Alphaproteobacteria</taxon>
        <taxon>Hyphomicrobiales</taxon>
        <taxon>Phyllobacteriaceae</taxon>
        <taxon>Nitratireductor</taxon>
    </lineage>
</organism>
<evidence type="ECO:0000313" key="1">
    <source>
        <dbReference type="EMBL" id="MVA98320.1"/>
    </source>
</evidence>
<dbReference type="AlphaFoldDB" id="A0A844QK43"/>
<evidence type="ECO:0000313" key="2">
    <source>
        <dbReference type="Proteomes" id="UP000463224"/>
    </source>
</evidence>
<accession>A0A844QK43</accession>
<dbReference type="Proteomes" id="UP000463224">
    <property type="component" value="Unassembled WGS sequence"/>
</dbReference>
<dbReference type="RefSeq" id="WP_156713272.1">
    <property type="nucleotide sequence ID" value="NZ_WPHG01000003.1"/>
</dbReference>
<proteinExistence type="predicted"/>
<protein>
    <recommendedName>
        <fullName evidence="3">Apea-like HEPN domain-containing protein</fullName>
    </recommendedName>
</protein>
<name>A0A844QK43_9HYPH</name>
<gene>
    <name evidence="1" type="ORF">GN330_13810</name>
</gene>
<evidence type="ECO:0008006" key="3">
    <source>
        <dbReference type="Google" id="ProtNLM"/>
    </source>
</evidence>
<keyword evidence="2" id="KW-1185">Reference proteome</keyword>